<proteinExistence type="predicted"/>
<evidence type="ECO:0000313" key="2">
    <source>
        <dbReference type="Proteomes" id="UP001170717"/>
    </source>
</evidence>
<dbReference type="EMBL" id="JAUOQI010000002">
    <property type="protein sequence ID" value="MDO6576604.1"/>
    <property type="molecule type" value="Genomic_DNA"/>
</dbReference>
<name>A0AAW7YW43_9ALTE</name>
<accession>A0AAW7YW43</accession>
<reference evidence="1" key="1">
    <citation type="submission" date="2023-07" db="EMBL/GenBank/DDBJ databases">
        <title>Genome content predicts the carbon catabolic preferences of heterotrophic bacteria.</title>
        <authorList>
            <person name="Gralka M."/>
        </authorList>
    </citation>
    <scope>NUCLEOTIDE SEQUENCE</scope>
    <source>
        <strain evidence="1">F2M12</strain>
    </source>
</reference>
<gene>
    <name evidence="1" type="ORF">Q4527_04340</name>
</gene>
<dbReference type="RefSeq" id="WP_061997093.1">
    <property type="nucleotide sequence ID" value="NZ_CAXIBE010000048.1"/>
</dbReference>
<organism evidence="1 2">
    <name type="scientific">Alteromonas stellipolaris</name>
    <dbReference type="NCBI Taxonomy" id="233316"/>
    <lineage>
        <taxon>Bacteria</taxon>
        <taxon>Pseudomonadati</taxon>
        <taxon>Pseudomonadota</taxon>
        <taxon>Gammaproteobacteria</taxon>
        <taxon>Alteromonadales</taxon>
        <taxon>Alteromonadaceae</taxon>
        <taxon>Alteromonas/Salinimonas group</taxon>
        <taxon>Alteromonas</taxon>
    </lineage>
</organism>
<dbReference type="Proteomes" id="UP001170717">
    <property type="component" value="Unassembled WGS sequence"/>
</dbReference>
<dbReference type="AlphaFoldDB" id="A0AAW7YW43"/>
<evidence type="ECO:0000313" key="1">
    <source>
        <dbReference type="EMBL" id="MDO6576604.1"/>
    </source>
</evidence>
<protein>
    <submittedName>
        <fullName evidence="1">Uncharacterized protein</fullName>
    </submittedName>
</protein>
<sequence>MHTYLAANHKRNVKQHDTTDFKALLGQWERRVLLANNAFSNGQWLSTIALYNQAIAHANQLIAISPYRKEATFSLLVSFHNLSDTYLQYASEAPPEERMAIYHMALATLSEVQTRIDTQAVLLPDNTDVLRARRIAHQQRWLLLKQHPELEIALNNSPSIDNSFTVFAATAGKDSH</sequence>
<comment type="caution">
    <text evidence="1">The sequence shown here is derived from an EMBL/GenBank/DDBJ whole genome shotgun (WGS) entry which is preliminary data.</text>
</comment>